<organism evidence="1 2">
    <name type="scientific">Vibrio parahaemolyticus</name>
    <dbReference type="NCBI Taxonomy" id="670"/>
    <lineage>
        <taxon>Bacteria</taxon>
        <taxon>Pseudomonadati</taxon>
        <taxon>Pseudomonadota</taxon>
        <taxon>Gammaproteobacteria</taxon>
        <taxon>Vibrionales</taxon>
        <taxon>Vibrionaceae</taxon>
        <taxon>Vibrio</taxon>
    </lineage>
</organism>
<dbReference type="EMBL" id="CP097357">
    <property type="protein sequence ID" value="UYV29749.1"/>
    <property type="molecule type" value="Genomic_DNA"/>
</dbReference>
<geneLocation type="plasmid" evidence="1 2">
    <name>pVP-16-VB00198-1</name>
</geneLocation>
<reference evidence="1" key="1">
    <citation type="submission" date="2022-05" db="EMBL/GenBank/DDBJ databases">
        <title>Megaplasmid of Vibrio parahaemolyticus.</title>
        <authorList>
            <person name="Strauch E."/>
            <person name="Borowiak M."/>
        </authorList>
    </citation>
    <scope>NUCLEOTIDE SEQUENCE</scope>
    <source>
        <strain evidence="1">16-VB00198</strain>
        <plasmid evidence="1">pVP-16-VB00198-1</plasmid>
    </source>
</reference>
<proteinExistence type="predicted"/>
<gene>
    <name evidence="1" type="ORF">M5598_27605</name>
</gene>
<dbReference type="Proteomes" id="UP001163036">
    <property type="component" value="Plasmid pVP-16-VB00198-1"/>
</dbReference>
<accession>A0AA46US60</accession>
<keyword evidence="1" id="KW-0614">Plasmid</keyword>
<protein>
    <submittedName>
        <fullName evidence="1">Uncharacterized protein</fullName>
    </submittedName>
</protein>
<dbReference type="RefSeq" id="WP_053314165.1">
    <property type="nucleotide sequence ID" value="NZ_CP062152.1"/>
</dbReference>
<name>A0AA46US60_VIBPH</name>
<sequence>MDIFDKALTESKLLVKDGVYYEVRLQDGHACIFPVGGGIVTRVCNLKVREGFQIADSGIPKTYKKGFFTIDNDPNLTFEGYAIPGDLWNGFDKPVFEVQVASSIAEAVNEELGDYYHCERDNENNRFTLKELEGDYTHEMNDFEIEVDGKKLVVVSFMTSNWCWEEV</sequence>
<evidence type="ECO:0000313" key="1">
    <source>
        <dbReference type="EMBL" id="UYV29749.1"/>
    </source>
</evidence>
<evidence type="ECO:0000313" key="2">
    <source>
        <dbReference type="Proteomes" id="UP001163036"/>
    </source>
</evidence>
<dbReference type="AlphaFoldDB" id="A0AA46US60"/>